<dbReference type="EMBL" id="JAAOZQ010000043">
    <property type="protein sequence ID" value="KAF7523525.1"/>
    <property type="molecule type" value="Genomic_DNA"/>
</dbReference>
<name>A0A9P5GKN1_PENCR</name>
<reference evidence="2" key="1">
    <citation type="submission" date="2020-02" db="EMBL/GenBank/DDBJ databases">
        <authorList>
            <person name="Lichtner F.J."/>
        </authorList>
    </citation>
    <scope>NUCLEOTIDE SEQUENCE</scope>
    <source>
        <strain evidence="2">G10</strain>
    </source>
</reference>
<evidence type="ECO:0000256" key="1">
    <source>
        <dbReference type="SAM" id="MobiDB-lite"/>
    </source>
</evidence>
<accession>A0A9P5GKN1</accession>
<sequence length="255" mass="28447">MPTTRQKRKDDDPLLPGLPETKRPRSDKGAGSTSGRKPAAQKGKKKKQDSEPPYVALANDILRRGDALLLPGPPAKLGQINEIPPVWGPRDEPITDPTNLPKGWTASELDLDDDDVDGQIARCLRRIDEKILPDIFENRLKMYQQIKQKQIDMINSEPDGLSWEVVQRLDSLKRVQKSFDELGNDSGNIPNVKAIMAAYRSGDLVWDANSVTYWAHGKLIGGPRKNDVDEFLAFSKEHGPHGVWVEGVSSNTRKI</sequence>
<proteinExistence type="predicted"/>
<gene>
    <name evidence="2" type="ORF">PCG10_006503</name>
</gene>
<evidence type="ECO:0000313" key="3">
    <source>
        <dbReference type="Proteomes" id="UP000701341"/>
    </source>
</evidence>
<feature type="region of interest" description="Disordered" evidence="1">
    <location>
        <begin position="1"/>
        <end position="55"/>
    </location>
</feature>
<organism evidence="2 3">
    <name type="scientific">Penicillium crustosum</name>
    <name type="common">Blue mold fungus</name>
    <dbReference type="NCBI Taxonomy" id="36656"/>
    <lineage>
        <taxon>Eukaryota</taxon>
        <taxon>Fungi</taxon>
        <taxon>Dikarya</taxon>
        <taxon>Ascomycota</taxon>
        <taxon>Pezizomycotina</taxon>
        <taxon>Eurotiomycetes</taxon>
        <taxon>Eurotiomycetidae</taxon>
        <taxon>Eurotiales</taxon>
        <taxon>Aspergillaceae</taxon>
        <taxon>Penicillium</taxon>
    </lineage>
</organism>
<keyword evidence="3" id="KW-1185">Reference proteome</keyword>
<comment type="caution">
    <text evidence="2">The sequence shown here is derived from an EMBL/GenBank/DDBJ whole genome shotgun (WGS) entry which is preliminary data.</text>
</comment>
<dbReference type="AlphaFoldDB" id="A0A9P5GKN1"/>
<protein>
    <submittedName>
        <fullName evidence="2">Uncharacterized protein</fullName>
    </submittedName>
</protein>
<dbReference type="Proteomes" id="UP000701341">
    <property type="component" value="Unassembled WGS sequence"/>
</dbReference>
<evidence type="ECO:0000313" key="2">
    <source>
        <dbReference type="EMBL" id="KAF7523525.1"/>
    </source>
</evidence>